<accession>A0A2U3LCI8</accession>
<feature type="domain" description="Formyl transferase C-terminal" evidence="10">
    <location>
        <begin position="209"/>
        <end position="304"/>
    </location>
</feature>
<evidence type="ECO:0000256" key="8">
    <source>
        <dbReference type="HAMAP-Rule" id="MF_00182"/>
    </source>
</evidence>
<evidence type="ECO:0000256" key="3">
    <source>
        <dbReference type="ARBA" id="ARBA00012261"/>
    </source>
</evidence>
<sequence length="312" mass="33619">MTQALSLVFCGTPQFAVTTLEKLVAAGFGVRLVVTQPDRPKGRGLELVASPVKQSALKLGLPISQPERIKTNDEFRAQLGGLKPDGIVVVGYGRLIPQWMLDLPGLGNINLHASLLPKYRGAAPIQWAIAQGETVTGVTTMRLDAGLDTGDILLQKEVAITTEDTAETLAPRLAAIGADLMVETLRGLQAGAIRPRAQDNSQASLAPILQKEDGLIDFSRSAAEIFNRVRGFQPWPGAHTRFRGKGLEILWARPASEVMPAAELRVQADRLLVGCGQGSSLELLELQLEGKKRTPARDFIHGYRLQAGEKLG</sequence>
<evidence type="ECO:0000259" key="9">
    <source>
        <dbReference type="Pfam" id="PF00551"/>
    </source>
</evidence>
<dbReference type="InterPro" id="IPR036477">
    <property type="entry name" value="Formyl_transf_N_sf"/>
</dbReference>
<dbReference type="PANTHER" id="PTHR11138">
    <property type="entry name" value="METHIONYL-TRNA FORMYLTRANSFERASE"/>
    <property type="match status" value="1"/>
</dbReference>
<evidence type="ECO:0000256" key="1">
    <source>
        <dbReference type="ARBA" id="ARBA00002606"/>
    </source>
</evidence>
<evidence type="ECO:0000256" key="7">
    <source>
        <dbReference type="ARBA" id="ARBA00048558"/>
    </source>
</evidence>
<evidence type="ECO:0000313" key="12">
    <source>
        <dbReference type="Proteomes" id="UP000238701"/>
    </source>
</evidence>
<proteinExistence type="inferred from homology"/>
<dbReference type="GO" id="GO:0004479">
    <property type="term" value="F:methionyl-tRNA formyltransferase activity"/>
    <property type="evidence" value="ECO:0007669"/>
    <property type="project" value="UniProtKB-UniRule"/>
</dbReference>
<dbReference type="InterPro" id="IPR041711">
    <property type="entry name" value="Met-tRNA-FMT_N"/>
</dbReference>
<evidence type="ECO:0000256" key="2">
    <source>
        <dbReference type="ARBA" id="ARBA00010699"/>
    </source>
</evidence>
<gene>
    <name evidence="8 11" type="primary">fmt</name>
    <name evidence="11" type="ORF">SBA1_910007</name>
</gene>
<evidence type="ECO:0000313" key="11">
    <source>
        <dbReference type="EMBL" id="SPF49459.1"/>
    </source>
</evidence>
<protein>
    <recommendedName>
        <fullName evidence="4 8">Methionyl-tRNA formyltransferase</fullName>
        <ecNumber evidence="3 8">2.1.2.9</ecNumber>
    </recommendedName>
</protein>
<dbReference type="FunFam" id="3.40.50.12230:FF:000001">
    <property type="entry name" value="Methionyl-tRNA formyltransferase"/>
    <property type="match status" value="1"/>
</dbReference>
<dbReference type="EC" id="2.1.2.9" evidence="3 8"/>
<dbReference type="SUPFAM" id="SSF53328">
    <property type="entry name" value="Formyltransferase"/>
    <property type="match status" value="1"/>
</dbReference>
<dbReference type="CDD" id="cd08704">
    <property type="entry name" value="Met_tRNA_FMT_C"/>
    <property type="match status" value="1"/>
</dbReference>
<dbReference type="InterPro" id="IPR037022">
    <property type="entry name" value="Formyl_trans_C_sf"/>
</dbReference>
<evidence type="ECO:0000256" key="4">
    <source>
        <dbReference type="ARBA" id="ARBA00016014"/>
    </source>
</evidence>
<dbReference type="Pfam" id="PF00551">
    <property type="entry name" value="Formyl_trans_N"/>
    <property type="match status" value="1"/>
</dbReference>
<dbReference type="OrthoDB" id="9802815at2"/>
<evidence type="ECO:0000256" key="5">
    <source>
        <dbReference type="ARBA" id="ARBA00022679"/>
    </source>
</evidence>
<dbReference type="EMBL" id="OMOD01000190">
    <property type="protein sequence ID" value="SPF49459.1"/>
    <property type="molecule type" value="Genomic_DNA"/>
</dbReference>
<dbReference type="SUPFAM" id="SSF50486">
    <property type="entry name" value="FMT C-terminal domain-like"/>
    <property type="match status" value="1"/>
</dbReference>
<dbReference type="HAMAP" id="MF_00182">
    <property type="entry name" value="Formyl_trans"/>
    <property type="match status" value="1"/>
</dbReference>
<feature type="binding site" evidence="8">
    <location>
        <begin position="114"/>
        <end position="117"/>
    </location>
    <ligand>
        <name>(6S)-5,6,7,8-tetrahydrofolate</name>
        <dbReference type="ChEBI" id="CHEBI:57453"/>
    </ligand>
</feature>
<dbReference type="PANTHER" id="PTHR11138:SF5">
    <property type="entry name" value="METHIONYL-TRNA FORMYLTRANSFERASE, MITOCHONDRIAL"/>
    <property type="match status" value="1"/>
</dbReference>
<name>A0A2U3LCI8_9BACT</name>
<comment type="function">
    <text evidence="1 8">Attaches a formyl group to the free amino group of methionyl-tRNA(fMet). The formyl group appears to play a dual role in the initiator identity of N-formylmethionyl-tRNA by promoting its recognition by IF2 and preventing the misappropriation of this tRNA by the elongation apparatus.</text>
</comment>
<dbReference type="InterPro" id="IPR002376">
    <property type="entry name" value="Formyl_transf_N"/>
</dbReference>
<dbReference type="InterPro" id="IPR011034">
    <property type="entry name" value="Formyl_transferase-like_C_sf"/>
</dbReference>
<comment type="similarity">
    <text evidence="2 8">Belongs to the Fmt family.</text>
</comment>
<evidence type="ECO:0000259" key="10">
    <source>
        <dbReference type="Pfam" id="PF02911"/>
    </source>
</evidence>
<dbReference type="CDD" id="cd08646">
    <property type="entry name" value="FMT_core_Met-tRNA-FMT_N"/>
    <property type="match status" value="1"/>
</dbReference>
<dbReference type="Pfam" id="PF02911">
    <property type="entry name" value="Formyl_trans_C"/>
    <property type="match status" value="1"/>
</dbReference>
<dbReference type="NCBIfam" id="TIGR00460">
    <property type="entry name" value="fmt"/>
    <property type="match status" value="1"/>
</dbReference>
<dbReference type="AlphaFoldDB" id="A0A2U3LCI8"/>
<keyword evidence="5 8" id="KW-0808">Transferase</keyword>
<keyword evidence="6 8" id="KW-0648">Protein biosynthesis</keyword>
<evidence type="ECO:0000256" key="6">
    <source>
        <dbReference type="ARBA" id="ARBA00022917"/>
    </source>
</evidence>
<reference evidence="12" key="1">
    <citation type="submission" date="2018-02" db="EMBL/GenBank/DDBJ databases">
        <authorList>
            <person name="Hausmann B."/>
        </authorList>
    </citation>
    <scope>NUCLEOTIDE SEQUENCE [LARGE SCALE GENOMIC DNA]</scope>
    <source>
        <strain evidence="12">Peat soil MAG SbA1</strain>
    </source>
</reference>
<feature type="domain" description="Formyl transferase N-terminal" evidence="9">
    <location>
        <begin position="8"/>
        <end position="185"/>
    </location>
</feature>
<dbReference type="Gene3D" id="3.40.50.170">
    <property type="entry name" value="Formyl transferase, N-terminal domain"/>
    <property type="match status" value="1"/>
</dbReference>
<dbReference type="Proteomes" id="UP000238701">
    <property type="component" value="Unassembled WGS sequence"/>
</dbReference>
<organism evidence="11 12">
    <name type="scientific">Candidatus Sulfotelmatobacter kueseliae</name>
    <dbReference type="NCBI Taxonomy" id="2042962"/>
    <lineage>
        <taxon>Bacteria</taxon>
        <taxon>Pseudomonadati</taxon>
        <taxon>Acidobacteriota</taxon>
        <taxon>Terriglobia</taxon>
        <taxon>Terriglobales</taxon>
        <taxon>Candidatus Korobacteraceae</taxon>
        <taxon>Candidatus Sulfotelmatobacter</taxon>
    </lineage>
</organism>
<dbReference type="GO" id="GO:0005829">
    <property type="term" value="C:cytosol"/>
    <property type="evidence" value="ECO:0007669"/>
    <property type="project" value="TreeGrafter"/>
</dbReference>
<dbReference type="InterPro" id="IPR005794">
    <property type="entry name" value="Fmt"/>
</dbReference>
<dbReference type="InterPro" id="IPR005793">
    <property type="entry name" value="Formyl_trans_C"/>
</dbReference>
<comment type="catalytic activity">
    <reaction evidence="7 8">
        <text>L-methionyl-tRNA(fMet) + (6R)-10-formyltetrahydrofolate = N-formyl-L-methionyl-tRNA(fMet) + (6S)-5,6,7,8-tetrahydrofolate + H(+)</text>
        <dbReference type="Rhea" id="RHEA:24380"/>
        <dbReference type="Rhea" id="RHEA-COMP:9952"/>
        <dbReference type="Rhea" id="RHEA-COMP:9953"/>
        <dbReference type="ChEBI" id="CHEBI:15378"/>
        <dbReference type="ChEBI" id="CHEBI:57453"/>
        <dbReference type="ChEBI" id="CHEBI:78530"/>
        <dbReference type="ChEBI" id="CHEBI:78844"/>
        <dbReference type="ChEBI" id="CHEBI:195366"/>
        <dbReference type="EC" id="2.1.2.9"/>
    </reaction>
</comment>
<dbReference type="InterPro" id="IPR044135">
    <property type="entry name" value="Met-tRNA-FMT_C"/>
</dbReference>
<dbReference type="Gene3D" id="3.10.25.10">
    <property type="entry name" value="Formyl transferase, C-terminal domain"/>
    <property type="match status" value="1"/>
</dbReference>